<keyword evidence="3" id="KW-0547">Nucleotide-binding</keyword>
<dbReference type="PROSITE" id="PS00211">
    <property type="entry name" value="ABC_TRANSPORTER_1"/>
    <property type="match status" value="1"/>
</dbReference>
<gene>
    <name evidence="7" type="ORF">FJU08_18255</name>
</gene>
<comment type="similarity">
    <text evidence="1">Belongs to the ABC transporter superfamily.</text>
</comment>
<dbReference type="PANTHER" id="PTHR19211">
    <property type="entry name" value="ATP-BINDING TRANSPORT PROTEIN-RELATED"/>
    <property type="match status" value="1"/>
</dbReference>
<evidence type="ECO:0000256" key="5">
    <source>
        <dbReference type="SAM" id="MobiDB-lite"/>
    </source>
</evidence>
<evidence type="ECO:0000256" key="3">
    <source>
        <dbReference type="ARBA" id="ARBA00022741"/>
    </source>
</evidence>
<dbReference type="SUPFAM" id="SSF52540">
    <property type="entry name" value="P-loop containing nucleoside triphosphate hydrolases"/>
    <property type="match status" value="2"/>
</dbReference>
<dbReference type="PANTHER" id="PTHR19211:SF6">
    <property type="entry name" value="BLL7188 PROTEIN"/>
    <property type="match status" value="1"/>
</dbReference>
<dbReference type="SMART" id="SM00382">
    <property type="entry name" value="AAA"/>
    <property type="match status" value="2"/>
</dbReference>
<evidence type="ECO:0000256" key="1">
    <source>
        <dbReference type="ARBA" id="ARBA00005417"/>
    </source>
</evidence>
<evidence type="ECO:0000259" key="6">
    <source>
        <dbReference type="PROSITE" id="PS50893"/>
    </source>
</evidence>
<keyword evidence="8" id="KW-1185">Reference proteome</keyword>
<dbReference type="InterPro" id="IPR003439">
    <property type="entry name" value="ABC_transporter-like_ATP-bd"/>
</dbReference>
<name>A0A506U5X4_9HYPH</name>
<comment type="caution">
    <text evidence="7">The sequence shown here is derived from an EMBL/GenBank/DDBJ whole genome shotgun (WGS) entry which is preliminary data.</text>
</comment>
<accession>A0A506U5X4</accession>
<dbReference type="GO" id="GO:0005524">
    <property type="term" value="F:ATP binding"/>
    <property type="evidence" value="ECO:0007669"/>
    <property type="project" value="UniProtKB-KW"/>
</dbReference>
<dbReference type="InterPro" id="IPR027417">
    <property type="entry name" value="P-loop_NTPase"/>
</dbReference>
<dbReference type="Gene3D" id="3.40.50.300">
    <property type="entry name" value="P-loop containing nucleotide triphosphate hydrolases"/>
    <property type="match status" value="2"/>
</dbReference>
<protein>
    <submittedName>
        <fullName evidence="7">ABC-F family ATP-binding cassette domain-containing protein</fullName>
    </submittedName>
</protein>
<keyword evidence="4 7" id="KW-0067">ATP-binding</keyword>
<dbReference type="InterPro" id="IPR050611">
    <property type="entry name" value="ABCF"/>
</dbReference>
<dbReference type="Proteomes" id="UP000318801">
    <property type="component" value="Unassembled WGS sequence"/>
</dbReference>
<evidence type="ECO:0000313" key="7">
    <source>
        <dbReference type="EMBL" id="TPW27989.1"/>
    </source>
</evidence>
<dbReference type="GO" id="GO:0016887">
    <property type="term" value="F:ATP hydrolysis activity"/>
    <property type="evidence" value="ECO:0007669"/>
    <property type="project" value="InterPro"/>
</dbReference>
<evidence type="ECO:0000256" key="4">
    <source>
        <dbReference type="ARBA" id="ARBA00022840"/>
    </source>
</evidence>
<proteinExistence type="inferred from homology"/>
<dbReference type="EMBL" id="VHLG01000014">
    <property type="protein sequence ID" value="TPW27989.1"/>
    <property type="molecule type" value="Genomic_DNA"/>
</dbReference>
<feature type="region of interest" description="Disordered" evidence="5">
    <location>
        <begin position="243"/>
        <end position="271"/>
    </location>
</feature>
<dbReference type="Pfam" id="PF00005">
    <property type="entry name" value="ABC_tran"/>
    <property type="match status" value="2"/>
</dbReference>
<evidence type="ECO:0000313" key="8">
    <source>
        <dbReference type="Proteomes" id="UP000318801"/>
    </source>
</evidence>
<dbReference type="RefSeq" id="WP_141150486.1">
    <property type="nucleotide sequence ID" value="NZ_VHLG01000014.1"/>
</dbReference>
<sequence>MPNSVILSDLSYRTDDGHFLFQDINCRFGSGLNGLIGRNGIGKSTLLALIAGHLAPTTGHIAVPARIGLLDQSFSCADGDCLSDLFGLRDMLALTARAEAGTLSADELLKCDWSAAPRACAALERLGLEPLLDTPLSSLSGGQLSRARLAALNFAEPDFLLLDEPSNNLDRQGRAALCRFLENWQKGAIIVSHDRELLDRMDNIVEMSGHGVARYGGNFADYEAAKETERAVAERTFTDALKQKRKTVDATRRRAESKARRDANGRRMAARGDQPRIVAGGLKRKAEATSGRMTMLNARQEAAAADALKTAKARFDVVDPFTVTLPPSGLAADRQVIRVEALCGGYGGKVLFSGLSFEFTGPFRTAIAGRNGSGKSTLLAILTGRLAPLAGQAQIFVPYVFLDQQVSILDDGASLAENYRRLNGGESENECRAALARFRFRAEAALRPAGELSGGERMRAGLACVLGSKVPPSLLILDEPTNHLDLDSIAILEAGLNAYDGAILLVSHDRHFCQATGINGEVYLT</sequence>
<dbReference type="InterPro" id="IPR017871">
    <property type="entry name" value="ABC_transporter-like_CS"/>
</dbReference>
<dbReference type="InterPro" id="IPR003593">
    <property type="entry name" value="AAA+_ATPase"/>
</dbReference>
<keyword evidence="2" id="KW-0677">Repeat</keyword>
<dbReference type="AlphaFoldDB" id="A0A506U5X4"/>
<feature type="domain" description="ABC transporter" evidence="6">
    <location>
        <begin position="5"/>
        <end position="235"/>
    </location>
</feature>
<dbReference type="CDD" id="cd03221">
    <property type="entry name" value="ABCF_EF-3"/>
    <property type="match status" value="2"/>
</dbReference>
<feature type="compositionally biased region" description="Basic and acidic residues" evidence="5">
    <location>
        <begin position="246"/>
        <end position="265"/>
    </location>
</feature>
<dbReference type="OrthoDB" id="9808609at2"/>
<reference evidence="7 8" key="1">
    <citation type="submission" date="2019-06" db="EMBL/GenBank/DDBJ databases">
        <authorList>
            <person name="Li M."/>
        </authorList>
    </citation>
    <scope>NUCLEOTIDE SEQUENCE [LARGE SCALE GENOMIC DNA]</scope>
    <source>
        <strain evidence="7 8">BGMRC2036</strain>
    </source>
</reference>
<dbReference type="PROSITE" id="PS50893">
    <property type="entry name" value="ABC_TRANSPORTER_2"/>
    <property type="match status" value="1"/>
</dbReference>
<evidence type="ECO:0000256" key="2">
    <source>
        <dbReference type="ARBA" id="ARBA00022737"/>
    </source>
</evidence>
<organism evidence="7 8">
    <name type="scientific">Martelella alba</name>
    <dbReference type="NCBI Taxonomy" id="2590451"/>
    <lineage>
        <taxon>Bacteria</taxon>
        <taxon>Pseudomonadati</taxon>
        <taxon>Pseudomonadota</taxon>
        <taxon>Alphaproteobacteria</taxon>
        <taxon>Hyphomicrobiales</taxon>
        <taxon>Aurantimonadaceae</taxon>
        <taxon>Martelella</taxon>
    </lineage>
</organism>